<feature type="transmembrane region" description="Helical" evidence="2">
    <location>
        <begin position="102"/>
        <end position="120"/>
    </location>
</feature>
<dbReference type="RefSeq" id="WP_168523676.1">
    <property type="nucleotide sequence ID" value="NZ_JAAXLS010000081.1"/>
</dbReference>
<dbReference type="Proteomes" id="UP000715441">
    <property type="component" value="Unassembled WGS sequence"/>
</dbReference>
<protein>
    <recommendedName>
        <fullName evidence="5">Integral membrane protein</fullName>
    </recommendedName>
</protein>
<accession>A0ABX1JKJ1</accession>
<feature type="transmembrane region" description="Helical" evidence="2">
    <location>
        <begin position="79"/>
        <end position="96"/>
    </location>
</feature>
<name>A0ABX1JKJ1_9PSEU</name>
<evidence type="ECO:0000256" key="2">
    <source>
        <dbReference type="SAM" id="Phobius"/>
    </source>
</evidence>
<keyword evidence="2" id="KW-0812">Transmembrane</keyword>
<feature type="transmembrane region" description="Helical" evidence="2">
    <location>
        <begin position="16"/>
        <end position="38"/>
    </location>
</feature>
<keyword evidence="4" id="KW-1185">Reference proteome</keyword>
<organism evidence="3 4">
    <name type="scientific">Amycolatopsis acididurans</name>
    <dbReference type="NCBI Taxonomy" id="2724524"/>
    <lineage>
        <taxon>Bacteria</taxon>
        <taxon>Bacillati</taxon>
        <taxon>Actinomycetota</taxon>
        <taxon>Actinomycetes</taxon>
        <taxon>Pseudonocardiales</taxon>
        <taxon>Pseudonocardiaceae</taxon>
        <taxon>Amycolatopsis</taxon>
    </lineage>
</organism>
<keyword evidence="2" id="KW-0472">Membrane</keyword>
<sequence length="157" mass="16273">MSLKDKIAPAPREVRLAGLVTALPGLGLIVFGIVLLAATGQSDAPRNNVLAEAVFYVLFGLAVLGCAAGLAAGHTWARSPGVVMALITMGVGWYLAGPSGLPGPGVPVILVGLLIVVLLFRQPARAWALGQREGESEEEAAERGGLEGRAARREKDR</sequence>
<comment type="caution">
    <text evidence="3">The sequence shown here is derived from an EMBL/GenBank/DDBJ whole genome shotgun (WGS) entry which is preliminary data.</text>
</comment>
<evidence type="ECO:0000256" key="1">
    <source>
        <dbReference type="SAM" id="MobiDB-lite"/>
    </source>
</evidence>
<dbReference type="EMBL" id="JAAXLS010000081">
    <property type="protein sequence ID" value="NKQ59161.1"/>
    <property type="molecule type" value="Genomic_DNA"/>
</dbReference>
<gene>
    <name evidence="3" type="ORF">HFP15_40600</name>
</gene>
<evidence type="ECO:0000313" key="4">
    <source>
        <dbReference type="Proteomes" id="UP000715441"/>
    </source>
</evidence>
<evidence type="ECO:0008006" key="5">
    <source>
        <dbReference type="Google" id="ProtNLM"/>
    </source>
</evidence>
<feature type="transmembrane region" description="Helical" evidence="2">
    <location>
        <begin position="53"/>
        <end position="72"/>
    </location>
</feature>
<feature type="compositionally biased region" description="Basic and acidic residues" evidence="1">
    <location>
        <begin position="141"/>
        <end position="157"/>
    </location>
</feature>
<feature type="region of interest" description="Disordered" evidence="1">
    <location>
        <begin position="130"/>
        <end position="157"/>
    </location>
</feature>
<evidence type="ECO:0000313" key="3">
    <source>
        <dbReference type="EMBL" id="NKQ59161.1"/>
    </source>
</evidence>
<keyword evidence="2" id="KW-1133">Transmembrane helix</keyword>
<reference evidence="3 4" key="1">
    <citation type="submission" date="2020-04" db="EMBL/GenBank/DDBJ databases">
        <title>Novel species.</title>
        <authorList>
            <person name="Teo W.F.A."/>
            <person name="Lipun K."/>
            <person name="Srisuk N."/>
            <person name="Duangmal K."/>
        </authorList>
    </citation>
    <scope>NUCLEOTIDE SEQUENCE [LARGE SCALE GENOMIC DNA]</scope>
    <source>
        <strain evidence="3 4">K13G38</strain>
    </source>
</reference>
<proteinExistence type="predicted"/>